<dbReference type="AlphaFoldDB" id="A0A699RAJ7"/>
<sequence>GFEAYFSNSNCFPLGGNRRSPKQPSHFSSAPVKSSRVSKSQTKSFGNHGSMIEAFVSHIEMGKVLGYDMEGSKNDLKKFIDSLGVKQGHK</sequence>
<evidence type="ECO:0000313" key="2">
    <source>
        <dbReference type="EMBL" id="GFC83460.1"/>
    </source>
</evidence>
<protein>
    <submittedName>
        <fullName evidence="2">RNA-directed DNA polymerase, eukaryota</fullName>
    </submittedName>
</protein>
<name>A0A699RAJ7_TANCI</name>
<keyword evidence="2" id="KW-0808">Transferase</keyword>
<dbReference type="GO" id="GO:0003964">
    <property type="term" value="F:RNA-directed DNA polymerase activity"/>
    <property type="evidence" value="ECO:0007669"/>
    <property type="project" value="UniProtKB-KW"/>
</dbReference>
<feature type="compositionally biased region" description="Polar residues" evidence="1">
    <location>
        <begin position="22"/>
        <end position="45"/>
    </location>
</feature>
<keyword evidence="2" id="KW-0548">Nucleotidyltransferase</keyword>
<accession>A0A699RAJ7</accession>
<keyword evidence="2" id="KW-0695">RNA-directed DNA polymerase</keyword>
<gene>
    <name evidence="2" type="ORF">Tci_855430</name>
</gene>
<dbReference type="EMBL" id="BKCJ011089557">
    <property type="protein sequence ID" value="GFC83460.1"/>
    <property type="molecule type" value="Genomic_DNA"/>
</dbReference>
<comment type="caution">
    <text evidence="2">The sequence shown here is derived from an EMBL/GenBank/DDBJ whole genome shotgun (WGS) entry which is preliminary data.</text>
</comment>
<feature type="region of interest" description="Disordered" evidence="1">
    <location>
        <begin position="13"/>
        <end position="45"/>
    </location>
</feature>
<evidence type="ECO:0000256" key="1">
    <source>
        <dbReference type="SAM" id="MobiDB-lite"/>
    </source>
</evidence>
<reference evidence="2" key="1">
    <citation type="journal article" date="2019" name="Sci. Rep.">
        <title>Draft genome of Tanacetum cinerariifolium, the natural source of mosquito coil.</title>
        <authorList>
            <person name="Yamashiro T."/>
            <person name="Shiraishi A."/>
            <person name="Satake H."/>
            <person name="Nakayama K."/>
        </authorList>
    </citation>
    <scope>NUCLEOTIDE SEQUENCE</scope>
</reference>
<proteinExistence type="predicted"/>
<organism evidence="2">
    <name type="scientific">Tanacetum cinerariifolium</name>
    <name type="common">Dalmatian daisy</name>
    <name type="synonym">Chrysanthemum cinerariifolium</name>
    <dbReference type="NCBI Taxonomy" id="118510"/>
    <lineage>
        <taxon>Eukaryota</taxon>
        <taxon>Viridiplantae</taxon>
        <taxon>Streptophyta</taxon>
        <taxon>Embryophyta</taxon>
        <taxon>Tracheophyta</taxon>
        <taxon>Spermatophyta</taxon>
        <taxon>Magnoliopsida</taxon>
        <taxon>eudicotyledons</taxon>
        <taxon>Gunneridae</taxon>
        <taxon>Pentapetalae</taxon>
        <taxon>asterids</taxon>
        <taxon>campanulids</taxon>
        <taxon>Asterales</taxon>
        <taxon>Asteraceae</taxon>
        <taxon>Asteroideae</taxon>
        <taxon>Anthemideae</taxon>
        <taxon>Anthemidinae</taxon>
        <taxon>Tanacetum</taxon>
    </lineage>
</organism>
<feature type="non-terminal residue" evidence="2">
    <location>
        <position position="1"/>
    </location>
</feature>